<proteinExistence type="predicted"/>
<keyword evidence="1" id="KW-0472">Membrane</keyword>
<organism evidence="2">
    <name type="scientific">Nothobranchius pienaari</name>
    <dbReference type="NCBI Taxonomy" id="704102"/>
    <lineage>
        <taxon>Eukaryota</taxon>
        <taxon>Metazoa</taxon>
        <taxon>Chordata</taxon>
        <taxon>Craniata</taxon>
        <taxon>Vertebrata</taxon>
        <taxon>Euteleostomi</taxon>
        <taxon>Actinopterygii</taxon>
        <taxon>Neopterygii</taxon>
        <taxon>Teleostei</taxon>
        <taxon>Neoteleostei</taxon>
        <taxon>Acanthomorphata</taxon>
        <taxon>Ovalentaria</taxon>
        <taxon>Atherinomorphae</taxon>
        <taxon>Cyprinodontiformes</taxon>
        <taxon>Nothobranchiidae</taxon>
        <taxon>Nothobranchius</taxon>
    </lineage>
</organism>
<gene>
    <name evidence="2" type="primary">PEG10</name>
</gene>
<feature type="non-terminal residue" evidence="2">
    <location>
        <position position="1"/>
    </location>
</feature>
<reference evidence="2" key="1">
    <citation type="submission" date="2016-05" db="EMBL/GenBank/DDBJ databases">
        <authorList>
            <person name="Lavstsen T."/>
            <person name="Jespersen J.S."/>
        </authorList>
    </citation>
    <scope>NUCLEOTIDE SEQUENCE</scope>
    <source>
        <tissue evidence="2">Brain</tissue>
    </source>
</reference>
<keyword evidence="1" id="KW-0812">Transmembrane</keyword>
<accession>A0A1A8KZT2</accession>
<evidence type="ECO:0000313" key="2">
    <source>
        <dbReference type="EMBL" id="SBR38070.1"/>
    </source>
</evidence>
<keyword evidence="1" id="KW-1133">Transmembrane helix</keyword>
<dbReference type="AlphaFoldDB" id="A0A1A8KZT2"/>
<sequence>SGCTMESSSYALKGALAIKFILILILIHSSIHRPF</sequence>
<reference evidence="2" key="2">
    <citation type="submission" date="2016-06" db="EMBL/GenBank/DDBJ databases">
        <title>The genome of a short-lived fish provides insights into sex chromosome evolution and the genetic control of aging.</title>
        <authorList>
            <person name="Reichwald K."/>
            <person name="Felder M."/>
            <person name="Petzold A."/>
            <person name="Koch P."/>
            <person name="Groth M."/>
            <person name="Platzer M."/>
        </authorList>
    </citation>
    <scope>NUCLEOTIDE SEQUENCE</scope>
    <source>
        <tissue evidence="2">Brain</tissue>
    </source>
</reference>
<dbReference type="EMBL" id="HAEF01000688">
    <property type="protein sequence ID" value="SBR38070.1"/>
    <property type="molecule type" value="Transcribed_RNA"/>
</dbReference>
<protein>
    <submittedName>
        <fullName evidence="2">Paternally expressed 10</fullName>
    </submittedName>
</protein>
<feature type="transmembrane region" description="Helical" evidence="1">
    <location>
        <begin position="12"/>
        <end position="31"/>
    </location>
</feature>
<feature type="non-terminal residue" evidence="2">
    <location>
        <position position="35"/>
    </location>
</feature>
<name>A0A1A8KZT2_9TELE</name>
<evidence type="ECO:0000256" key="1">
    <source>
        <dbReference type="SAM" id="Phobius"/>
    </source>
</evidence>